<dbReference type="GO" id="GO:0016020">
    <property type="term" value="C:membrane"/>
    <property type="evidence" value="ECO:0007669"/>
    <property type="project" value="GOC"/>
</dbReference>
<reference evidence="2" key="2">
    <citation type="submission" date="2024-04" db="EMBL/GenBank/DDBJ databases">
        <authorList>
            <person name="Chen Y."/>
            <person name="Shah S."/>
            <person name="Dougan E. K."/>
            <person name="Thang M."/>
            <person name="Chan C."/>
        </authorList>
    </citation>
    <scope>NUCLEOTIDE SEQUENCE [LARGE SCALE GENOMIC DNA]</scope>
</reference>
<proteinExistence type="predicted"/>
<protein>
    <submittedName>
        <fullName evidence="3">O-glycosyltransferase PaGT (Fusicoccin A biosynthetic gene clusters protein 6)</fullName>
    </submittedName>
</protein>
<dbReference type="SUPFAM" id="SSF51197">
    <property type="entry name" value="Clavaminate synthase-like"/>
    <property type="match status" value="1"/>
</dbReference>
<reference evidence="1" key="1">
    <citation type="submission" date="2022-10" db="EMBL/GenBank/DDBJ databases">
        <authorList>
            <person name="Chen Y."/>
            <person name="Dougan E. K."/>
            <person name="Chan C."/>
            <person name="Rhodes N."/>
            <person name="Thang M."/>
        </authorList>
    </citation>
    <scope>NUCLEOTIDE SEQUENCE</scope>
</reference>
<dbReference type="EMBL" id="CAMXCT030001054">
    <property type="protein sequence ID" value="CAL4773474.1"/>
    <property type="molecule type" value="Genomic_DNA"/>
</dbReference>
<dbReference type="InterPro" id="IPR029044">
    <property type="entry name" value="Nucleotide-diphossugar_trans"/>
</dbReference>
<dbReference type="Proteomes" id="UP001152797">
    <property type="component" value="Unassembled WGS sequence"/>
</dbReference>
<dbReference type="GO" id="GO:0000030">
    <property type="term" value="F:mannosyltransferase activity"/>
    <property type="evidence" value="ECO:0007669"/>
    <property type="project" value="TreeGrafter"/>
</dbReference>
<gene>
    <name evidence="1" type="ORF">C1SCF055_LOCUS13534</name>
</gene>
<evidence type="ECO:0000313" key="3">
    <source>
        <dbReference type="EMBL" id="CAL4773474.1"/>
    </source>
</evidence>
<dbReference type="GO" id="GO:0051999">
    <property type="term" value="P:mannosyl-inositol phosphorylceramide biosynthetic process"/>
    <property type="evidence" value="ECO:0007669"/>
    <property type="project" value="TreeGrafter"/>
</dbReference>
<dbReference type="Pfam" id="PF05704">
    <property type="entry name" value="Caps_synth"/>
    <property type="match status" value="1"/>
</dbReference>
<dbReference type="InterPro" id="IPR051706">
    <property type="entry name" value="Glycosyltransferase_domain"/>
</dbReference>
<keyword evidence="4" id="KW-1185">Reference proteome</keyword>
<dbReference type="OrthoDB" id="436652at2759"/>
<dbReference type="PANTHER" id="PTHR32385">
    <property type="entry name" value="MANNOSYL PHOSPHORYLINOSITOL CERAMIDE SYNTHASE"/>
    <property type="match status" value="1"/>
</dbReference>
<organism evidence="1">
    <name type="scientific">Cladocopium goreaui</name>
    <dbReference type="NCBI Taxonomy" id="2562237"/>
    <lineage>
        <taxon>Eukaryota</taxon>
        <taxon>Sar</taxon>
        <taxon>Alveolata</taxon>
        <taxon>Dinophyceae</taxon>
        <taxon>Suessiales</taxon>
        <taxon>Symbiodiniaceae</taxon>
        <taxon>Cladocopium</taxon>
    </lineage>
</organism>
<evidence type="ECO:0000313" key="1">
    <source>
        <dbReference type="EMBL" id="CAI3986162.1"/>
    </source>
</evidence>
<comment type="caution">
    <text evidence="1">The sequence shown here is derived from an EMBL/GenBank/DDBJ whole genome shotgun (WGS) entry which is preliminary data.</text>
</comment>
<dbReference type="SUPFAM" id="SSF53448">
    <property type="entry name" value="Nucleotide-diphospho-sugar transferases"/>
    <property type="match status" value="1"/>
</dbReference>
<dbReference type="EMBL" id="CAMXCT010001054">
    <property type="protein sequence ID" value="CAI3986162.1"/>
    <property type="molecule type" value="Genomic_DNA"/>
</dbReference>
<evidence type="ECO:0000313" key="2">
    <source>
        <dbReference type="EMBL" id="CAL1139537.1"/>
    </source>
</evidence>
<evidence type="ECO:0000313" key="4">
    <source>
        <dbReference type="Proteomes" id="UP001152797"/>
    </source>
</evidence>
<dbReference type="EMBL" id="CAMXCT020001054">
    <property type="protein sequence ID" value="CAL1139537.1"/>
    <property type="molecule type" value="Genomic_DNA"/>
</dbReference>
<dbReference type="Gene3D" id="2.60.120.650">
    <property type="entry name" value="Cupin"/>
    <property type="match status" value="1"/>
</dbReference>
<accession>A0A9P1C623</accession>
<dbReference type="PANTHER" id="PTHR32385:SF22">
    <property type="entry name" value="MANNOSYL PHOSPHORYLINOSITOL CERAMIDE SYNTHASE SUR1"/>
    <property type="match status" value="1"/>
</dbReference>
<dbReference type="Gene3D" id="3.90.550.20">
    <property type="match status" value="1"/>
</dbReference>
<dbReference type="InterPro" id="IPR008441">
    <property type="entry name" value="AfumC-like_glycosyl_Trfase"/>
</dbReference>
<name>A0A9P1C623_9DINO</name>
<sequence>MEPLREAKIVSRVEVDECFHEGDVPVVLVDAVPSVKGWKGRALPRMLRLNDIMDSLQLRCKLAAAEDPCISSSRNSPKFLRYGLAAPATAIVLGAWREGLDITFRGVSPELLRSLDLVGYLSIPGDIILDAMPQEMLPPGPDFACAMLGEGADLFLCRPPIICGHSISVLAGQLTVRLLPPTCEIPSDALIGDLGASLSQCNLFGPRSQGSDGAMEAELGAGDVLLIPPAWWHQCLDRQGATALAVKPYLNKEMISAAWQEVSRMLNLDQATPDAKVLCKTLNDRRCLQLGTGAWPFWPSKDPKDSDDRLRSALEDQPGFVYSGMVLPSEVDLWSNEDFQRFVATAGFIAPSPERRGQRAKLRTAPARLREWLETPIDAEGQLPGGEAPKVIWMYWAQGCQQLTGFRRLCVHSWGAQNPDWQVIILDKDSVWRYVDTSELPKCYKELPAAQQSDALRLALLAKYGGVYTDVATICLQPLKDWLWDKVCDGPLERGLGAWYLACFGMEPGVSKEYVENWFLAARRRHPLMVAWRDLYNAGWEDARTRHEYPLGPLFQNVDLSHISIAEHRDWLLMHVCFKKLIDENPELRCPHRW</sequence>
<dbReference type="AlphaFoldDB" id="A0A9P1C623"/>